<dbReference type="AlphaFoldDB" id="A0AAV6ZEZ0"/>
<proteinExistence type="predicted"/>
<organism evidence="1 2">
    <name type="scientific">Engystomops pustulosus</name>
    <name type="common">Tungara frog</name>
    <name type="synonym">Physalaemus pustulosus</name>
    <dbReference type="NCBI Taxonomy" id="76066"/>
    <lineage>
        <taxon>Eukaryota</taxon>
        <taxon>Metazoa</taxon>
        <taxon>Chordata</taxon>
        <taxon>Craniata</taxon>
        <taxon>Vertebrata</taxon>
        <taxon>Euteleostomi</taxon>
        <taxon>Amphibia</taxon>
        <taxon>Batrachia</taxon>
        <taxon>Anura</taxon>
        <taxon>Neobatrachia</taxon>
        <taxon>Hyloidea</taxon>
        <taxon>Leptodactylidae</taxon>
        <taxon>Leiuperinae</taxon>
        <taxon>Engystomops</taxon>
    </lineage>
</organism>
<gene>
    <name evidence="1" type="ORF">GDO81_020103</name>
</gene>
<reference evidence="1" key="1">
    <citation type="thesis" date="2020" institute="ProQuest LLC" country="789 East Eisenhower Parkway, Ann Arbor, MI, USA">
        <title>Comparative Genomics and Chromosome Evolution.</title>
        <authorList>
            <person name="Mudd A.B."/>
        </authorList>
    </citation>
    <scope>NUCLEOTIDE SEQUENCE</scope>
    <source>
        <strain evidence="1">237g6f4</strain>
        <tissue evidence="1">Blood</tissue>
    </source>
</reference>
<protein>
    <submittedName>
        <fullName evidence="1">Uncharacterized protein</fullName>
    </submittedName>
</protein>
<dbReference type="Proteomes" id="UP000824782">
    <property type="component" value="Unassembled WGS sequence"/>
</dbReference>
<evidence type="ECO:0000313" key="1">
    <source>
        <dbReference type="EMBL" id="KAG8545930.1"/>
    </source>
</evidence>
<evidence type="ECO:0000313" key="2">
    <source>
        <dbReference type="Proteomes" id="UP000824782"/>
    </source>
</evidence>
<accession>A0AAV6ZEZ0</accession>
<dbReference type="EMBL" id="WNYA01001358">
    <property type="protein sequence ID" value="KAG8545930.1"/>
    <property type="molecule type" value="Genomic_DNA"/>
</dbReference>
<keyword evidence="2" id="KW-1185">Reference proteome</keyword>
<comment type="caution">
    <text evidence="1">The sequence shown here is derived from an EMBL/GenBank/DDBJ whole genome shotgun (WGS) entry which is preliminary data.</text>
</comment>
<name>A0AAV6ZEZ0_ENGPU</name>
<sequence length="137" mass="15262">MAGRKPKSRVIFSLTVKVDSCKSMYSKNNYESYGRLSSAYGYYRQPRAWMMGIVWGYYRKLSLAMSYSGFIKPGTRTSGQEEYGRHNTLVTVKVVETIVQHCASINAEGTGQTSGRGDCTRISGHYIDHAMAVHAAS</sequence>